<dbReference type="AlphaFoldDB" id="A8ZVD6"/>
<organism evidence="6 7">
    <name type="scientific">Desulfosudis oleivorans (strain DSM 6200 / JCM 39069 / Hxd3)</name>
    <name type="common">Desulfococcus oleovorans</name>
    <dbReference type="NCBI Taxonomy" id="96561"/>
    <lineage>
        <taxon>Bacteria</taxon>
        <taxon>Pseudomonadati</taxon>
        <taxon>Thermodesulfobacteriota</taxon>
        <taxon>Desulfobacteria</taxon>
        <taxon>Desulfobacterales</taxon>
        <taxon>Desulfosudaceae</taxon>
        <taxon>Desulfosudis</taxon>
    </lineage>
</organism>
<proteinExistence type="predicted"/>
<dbReference type="GO" id="GO:0003847">
    <property type="term" value="F:1-alkyl-2-acetylglycerophosphocholine esterase activity"/>
    <property type="evidence" value="ECO:0007669"/>
    <property type="project" value="TreeGrafter"/>
</dbReference>
<evidence type="ECO:0000256" key="2">
    <source>
        <dbReference type="ARBA" id="ARBA00022963"/>
    </source>
</evidence>
<dbReference type="InterPro" id="IPR029058">
    <property type="entry name" value="AB_hydrolase_fold"/>
</dbReference>
<sequence length="382" mass="41708">MVKFCRPEAVHLLIAPLIGVVLVFGILGCMAVGLDTRRAAPQAPFNVGYQVLDLKYQKAGQTQTLTVAVWYPTAAQPEQHNYGGPTNGSVAVDAPPTAKGGPFPFLVFSNGYGGSGLSAVFLTEALAARGWIVACPDHHDKHSAVRIRTGQKTDFDRLGFLHDAREIAASGPADRDKYLYRLDEMTLVLDSMLSTDPFDKLIDRDRVAVGGHSFGGFTALGLGGAIKQRHDPRIKAVLLFSTGAGGYLFKEDELDAVRIPSMLFMGEREKDQLRGSKTMAELSAKIYKHVSSPKYLLEVKGAGHFSFNNCFADNRGARRLSGTEKQFEVIRRYSIAFLEKHVAGKKDAGHVLDRSDPLLTRYVREPVPEASKQDLGSPDEGM</sequence>
<keyword evidence="1 6" id="KW-0378">Hydrolase</keyword>
<accession>A8ZVD6</accession>
<keyword evidence="5" id="KW-0812">Transmembrane</keyword>
<dbReference type="RefSeq" id="WP_012174215.1">
    <property type="nucleotide sequence ID" value="NC_009943.1"/>
</dbReference>
<evidence type="ECO:0000313" key="6">
    <source>
        <dbReference type="EMBL" id="ABW66597.1"/>
    </source>
</evidence>
<dbReference type="EMBL" id="CP000859">
    <property type="protein sequence ID" value="ABW66597.1"/>
    <property type="molecule type" value="Genomic_DNA"/>
</dbReference>
<dbReference type="KEGG" id="dol:Dole_0787"/>
<dbReference type="GO" id="GO:0016042">
    <property type="term" value="P:lipid catabolic process"/>
    <property type="evidence" value="ECO:0007669"/>
    <property type="project" value="UniProtKB-KW"/>
</dbReference>
<gene>
    <name evidence="6" type="ordered locus">Dole_0787</name>
</gene>
<dbReference type="STRING" id="96561.Dole_0787"/>
<evidence type="ECO:0000256" key="1">
    <source>
        <dbReference type="ARBA" id="ARBA00022801"/>
    </source>
</evidence>
<evidence type="ECO:0000256" key="4">
    <source>
        <dbReference type="SAM" id="MobiDB-lite"/>
    </source>
</evidence>
<dbReference type="HOGENOM" id="CLU_050214_0_0_7"/>
<dbReference type="SUPFAM" id="SSF53474">
    <property type="entry name" value="alpha/beta-Hydrolases"/>
    <property type="match status" value="1"/>
</dbReference>
<feature type="region of interest" description="Disordered" evidence="4">
    <location>
        <begin position="363"/>
        <end position="382"/>
    </location>
</feature>
<feature type="transmembrane region" description="Helical" evidence="5">
    <location>
        <begin position="12"/>
        <end position="34"/>
    </location>
</feature>
<evidence type="ECO:0000256" key="3">
    <source>
        <dbReference type="ARBA" id="ARBA00023098"/>
    </source>
</evidence>
<dbReference type="Proteomes" id="UP000008561">
    <property type="component" value="Chromosome"/>
</dbReference>
<protein>
    <submittedName>
        <fullName evidence="6">Platelet-activating factor acetylhydrolase plasma/intracellular isoform II</fullName>
    </submittedName>
</protein>
<evidence type="ECO:0000313" key="7">
    <source>
        <dbReference type="Proteomes" id="UP000008561"/>
    </source>
</evidence>
<reference evidence="6 7" key="1">
    <citation type="submission" date="2007-10" db="EMBL/GenBank/DDBJ databases">
        <title>Complete sequence of Desulfococcus oleovorans Hxd3.</title>
        <authorList>
            <consortium name="US DOE Joint Genome Institute"/>
            <person name="Copeland A."/>
            <person name="Lucas S."/>
            <person name="Lapidus A."/>
            <person name="Barry K."/>
            <person name="Glavina del Rio T."/>
            <person name="Dalin E."/>
            <person name="Tice H."/>
            <person name="Pitluck S."/>
            <person name="Kiss H."/>
            <person name="Brettin T."/>
            <person name="Bruce D."/>
            <person name="Detter J.C."/>
            <person name="Han C."/>
            <person name="Schmutz J."/>
            <person name="Larimer F."/>
            <person name="Land M."/>
            <person name="Hauser L."/>
            <person name="Kyrpides N."/>
            <person name="Kim E."/>
            <person name="Wawrik B."/>
            <person name="Richardson P."/>
        </authorList>
    </citation>
    <scope>NUCLEOTIDE SEQUENCE [LARGE SCALE GENOMIC DNA]</scope>
    <source>
        <strain evidence="7">DSM 6200 / JCM 39069 / Hxd3</strain>
    </source>
</reference>
<dbReference type="PROSITE" id="PS51257">
    <property type="entry name" value="PROKAR_LIPOPROTEIN"/>
    <property type="match status" value="1"/>
</dbReference>
<dbReference type="eggNOG" id="COG4188">
    <property type="taxonomic scope" value="Bacteria"/>
</dbReference>
<dbReference type="PANTHER" id="PTHR10272:SF0">
    <property type="entry name" value="PLATELET-ACTIVATING FACTOR ACETYLHYDROLASE"/>
    <property type="match status" value="1"/>
</dbReference>
<keyword evidence="3" id="KW-0443">Lipid metabolism</keyword>
<dbReference type="PANTHER" id="PTHR10272">
    <property type="entry name" value="PLATELET-ACTIVATING FACTOR ACETYLHYDROLASE"/>
    <property type="match status" value="1"/>
</dbReference>
<dbReference type="Pfam" id="PF03403">
    <property type="entry name" value="PAF-AH_p_II"/>
    <property type="match status" value="1"/>
</dbReference>
<dbReference type="Gene3D" id="3.40.50.1820">
    <property type="entry name" value="alpha/beta hydrolase"/>
    <property type="match status" value="1"/>
</dbReference>
<keyword evidence="5" id="KW-1133">Transmembrane helix</keyword>
<keyword evidence="7" id="KW-1185">Reference proteome</keyword>
<dbReference type="OrthoDB" id="192696at2"/>
<keyword evidence="2" id="KW-0442">Lipid degradation</keyword>
<keyword evidence="5" id="KW-0472">Membrane</keyword>
<evidence type="ECO:0000256" key="5">
    <source>
        <dbReference type="SAM" id="Phobius"/>
    </source>
</evidence>
<name>A8ZVD6_DESOH</name>